<dbReference type="GO" id="GO:0005858">
    <property type="term" value="C:axonemal dynein complex"/>
    <property type="evidence" value="ECO:0007669"/>
    <property type="project" value="TreeGrafter"/>
</dbReference>
<organism evidence="14 15">
    <name type="scientific">Giardia muris</name>
    <dbReference type="NCBI Taxonomy" id="5742"/>
    <lineage>
        <taxon>Eukaryota</taxon>
        <taxon>Metamonada</taxon>
        <taxon>Diplomonadida</taxon>
        <taxon>Hexamitidae</taxon>
        <taxon>Giardiinae</taxon>
        <taxon>Giardia</taxon>
    </lineage>
</organism>
<dbReference type="InterPro" id="IPR001680">
    <property type="entry name" value="WD40_rpt"/>
</dbReference>
<keyword evidence="15" id="KW-1185">Reference proteome</keyword>
<comment type="caution">
    <text evidence="14">The sequence shown here is derived from an EMBL/GenBank/DDBJ whole genome shotgun (WGS) entry which is preliminary data.</text>
</comment>
<dbReference type="AlphaFoldDB" id="A0A4Z1TAT4"/>
<proteinExistence type="predicted"/>
<feature type="region of interest" description="Disordered" evidence="13">
    <location>
        <begin position="1"/>
        <end position="24"/>
    </location>
</feature>
<accession>A0A4Z1TAT4</accession>
<evidence type="ECO:0000256" key="5">
    <source>
        <dbReference type="ARBA" id="ARBA00022846"/>
    </source>
</evidence>
<dbReference type="GO" id="GO:0045503">
    <property type="term" value="F:dynein light chain binding"/>
    <property type="evidence" value="ECO:0007669"/>
    <property type="project" value="TreeGrafter"/>
</dbReference>
<evidence type="ECO:0000256" key="1">
    <source>
        <dbReference type="ARBA" id="ARBA00004611"/>
    </source>
</evidence>
<evidence type="ECO:0000256" key="6">
    <source>
        <dbReference type="ARBA" id="ARBA00023069"/>
    </source>
</evidence>
<evidence type="ECO:0000256" key="9">
    <source>
        <dbReference type="ARBA" id="ARBA00024190"/>
    </source>
</evidence>
<evidence type="ECO:0000256" key="10">
    <source>
        <dbReference type="ARBA" id="ARBA00040002"/>
    </source>
</evidence>
<keyword evidence="7" id="KW-0206">Cytoskeleton</keyword>
<dbReference type="PANTHER" id="PTHR12442">
    <property type="entry name" value="DYNEIN INTERMEDIATE CHAIN"/>
    <property type="match status" value="1"/>
</dbReference>
<evidence type="ECO:0000256" key="2">
    <source>
        <dbReference type="ARBA" id="ARBA00022490"/>
    </source>
</evidence>
<dbReference type="GO" id="GO:0120293">
    <property type="term" value="C:dynein axonemal particle"/>
    <property type="evidence" value="ECO:0007669"/>
    <property type="project" value="UniProtKB-SubCell"/>
</dbReference>
<dbReference type="PROSITE" id="PS50294">
    <property type="entry name" value="WD_REPEATS_REGION"/>
    <property type="match status" value="1"/>
</dbReference>
<evidence type="ECO:0000256" key="13">
    <source>
        <dbReference type="SAM" id="MobiDB-lite"/>
    </source>
</evidence>
<keyword evidence="6" id="KW-0969">Cilium</keyword>
<dbReference type="SUPFAM" id="SSF50978">
    <property type="entry name" value="WD40 repeat-like"/>
    <property type="match status" value="1"/>
</dbReference>
<keyword evidence="3 12" id="KW-0853">WD repeat</keyword>
<evidence type="ECO:0000313" key="15">
    <source>
        <dbReference type="Proteomes" id="UP000315496"/>
    </source>
</evidence>
<dbReference type="Gene3D" id="2.130.10.10">
    <property type="entry name" value="YVTN repeat-like/Quinoprotein amine dehydrogenase"/>
    <property type="match status" value="2"/>
</dbReference>
<evidence type="ECO:0000256" key="3">
    <source>
        <dbReference type="ARBA" id="ARBA00022574"/>
    </source>
</evidence>
<dbReference type="InterPro" id="IPR036322">
    <property type="entry name" value="WD40_repeat_dom_sf"/>
</dbReference>
<dbReference type="Proteomes" id="UP000315496">
    <property type="component" value="Chromosome 1"/>
</dbReference>
<protein>
    <recommendedName>
        <fullName evidence="10">Dynein axonemal intermediate chain 4</fullName>
    </recommendedName>
    <alternativeName>
        <fullName evidence="11">WD repeat-containing protein 78</fullName>
    </alternativeName>
</protein>
<feature type="region of interest" description="Disordered" evidence="13">
    <location>
        <begin position="686"/>
        <end position="710"/>
    </location>
</feature>
<sequence length="787" mass="86157">MSGVFGREQYEGEEDLDGSRGHDDIEDVQVVRVTVHRGQLFTPNPDAPETVILTPTPTQILYSQKPRVFSQDSTEASIVKRRNGEYAACCSRYEDPTTTDSVGIQTITMIQKAKITTTALLSYTDCAVDVAFAEMFHEAQGMEDDTLQLQQSLAVQDEKDDDFNSAGGRDHGRKPANTDDDRVSDAGTVYTTDEQLSDVGTAYTATTQETATNSIQSSVHSERVANTSHKARQKKITQVTDKLFADSGFKKMMLLAELLCLQFPLYPWISLYRAADIVYNPSTNYAARLRAEFMMEPEPDEGASGIEATALSRLRDKGRQGGDGVAGDETEAMGGTSSTLGVKHLWTYRTPILKGMSAVCCEFCPVDERLLVVGYAGLGLDESYGAIATWMPENPFHPMRVIYTRREITAVVWYPLGTSIVAAGFTDGSVSVYDLREDVAQMDSAGFTIPLLTSTNKNGKHTSRVWDVLWANSNAGANAGLAGDDEIEQGSGIPDYDLLISAAADGRIVERSLKRSFEYQDILTLSSVGCHPVAAKTDTKTKPDTRMTIVRKLSSALSCCFLSDGLTYLVAGDDGVIRKASRAYNEQTLMGFSGHRSSIYKVRANPSAPNIFLSASADRTVKLWQADISTSLLTLKSASDDHIYAAEWCPFRSTCMIMGTRAGAVEIWDISDTSVTPVLQLPPIIIADKNQQKEEEETTETDTDSNDDVQLTSDDVHALPVRAIACNRHVPVFAVCYESGEVYVYRLTGIEDGYMLSKIDPSGFQEVESARIETILEHHEESETAAG</sequence>
<evidence type="ECO:0000256" key="4">
    <source>
        <dbReference type="ARBA" id="ARBA00022737"/>
    </source>
</evidence>
<name>A0A4Z1TAT4_GIAMU</name>
<dbReference type="VEuPathDB" id="GiardiaDB:GMRT_16275"/>
<keyword evidence="5" id="KW-0282">Flagellum</keyword>
<feature type="compositionally biased region" description="Polar residues" evidence="13">
    <location>
        <begin position="213"/>
        <end position="228"/>
    </location>
</feature>
<dbReference type="PROSITE" id="PS50082">
    <property type="entry name" value="WD_REPEATS_2"/>
    <property type="match status" value="1"/>
</dbReference>
<dbReference type="PANTHER" id="PTHR12442:SF12">
    <property type="entry name" value="DYNEIN AXONEMAL INTERMEDIATE CHAIN 4"/>
    <property type="match status" value="1"/>
</dbReference>
<feature type="repeat" description="WD" evidence="12">
    <location>
        <begin position="592"/>
        <end position="634"/>
    </location>
</feature>
<dbReference type="EMBL" id="VDLU01000001">
    <property type="protein sequence ID" value="TNJ29621.1"/>
    <property type="molecule type" value="Genomic_DNA"/>
</dbReference>
<evidence type="ECO:0000256" key="11">
    <source>
        <dbReference type="ARBA" id="ARBA00041557"/>
    </source>
</evidence>
<gene>
    <name evidence="14" type="ORF">GMRT_16275</name>
</gene>
<dbReference type="SMART" id="SM00320">
    <property type="entry name" value="WD40"/>
    <property type="match status" value="6"/>
</dbReference>
<reference evidence="14 15" key="1">
    <citation type="submission" date="2019-05" db="EMBL/GenBank/DDBJ databases">
        <title>The compact genome of Giardia muris reveals important steps in the evolution of intestinal protozoan parasites.</title>
        <authorList>
            <person name="Xu F."/>
            <person name="Jimenez-Gonzalez A."/>
            <person name="Einarsson E."/>
            <person name="Astvaldsson A."/>
            <person name="Peirasmaki D."/>
            <person name="Eckmann L."/>
            <person name="Andersson J.O."/>
            <person name="Svard S.G."/>
            <person name="Jerlstrom-Hultqvist J."/>
        </authorList>
    </citation>
    <scope>NUCLEOTIDE SEQUENCE [LARGE SCALE GENOMIC DNA]</scope>
    <source>
        <strain evidence="14 15">Roberts-Thomson</strain>
    </source>
</reference>
<evidence type="ECO:0000256" key="8">
    <source>
        <dbReference type="ARBA" id="ARBA00023273"/>
    </source>
</evidence>
<dbReference type="GO" id="GO:0003341">
    <property type="term" value="P:cilium movement"/>
    <property type="evidence" value="ECO:0007669"/>
    <property type="project" value="TreeGrafter"/>
</dbReference>
<keyword evidence="2" id="KW-0963">Cytoplasm</keyword>
<keyword evidence="8" id="KW-0966">Cell projection</keyword>
<evidence type="ECO:0000256" key="7">
    <source>
        <dbReference type="ARBA" id="ARBA00023212"/>
    </source>
</evidence>
<comment type="subcellular location">
    <subcellularLocation>
        <location evidence="1">Cytoplasm</location>
        <location evidence="1">Cytoskeleton</location>
        <location evidence="1">Flagellum axoneme</location>
    </subcellularLocation>
    <subcellularLocation>
        <location evidence="9">Dynein axonemal particle</location>
    </subcellularLocation>
</comment>
<evidence type="ECO:0000256" key="12">
    <source>
        <dbReference type="PROSITE-ProRule" id="PRU00221"/>
    </source>
</evidence>
<feature type="region of interest" description="Disordered" evidence="13">
    <location>
        <begin position="158"/>
        <end position="190"/>
    </location>
</feature>
<keyword evidence="4" id="KW-0677">Repeat</keyword>
<dbReference type="OrthoDB" id="10259804at2759"/>
<dbReference type="InterPro" id="IPR050687">
    <property type="entry name" value="Dynein_IC"/>
</dbReference>
<evidence type="ECO:0000313" key="14">
    <source>
        <dbReference type="EMBL" id="TNJ29621.1"/>
    </source>
</evidence>
<dbReference type="GO" id="GO:0045504">
    <property type="term" value="F:dynein heavy chain binding"/>
    <property type="evidence" value="ECO:0007669"/>
    <property type="project" value="TreeGrafter"/>
</dbReference>
<feature type="region of interest" description="Disordered" evidence="13">
    <location>
        <begin position="213"/>
        <end position="232"/>
    </location>
</feature>
<feature type="compositionally biased region" description="Acidic residues" evidence="13">
    <location>
        <begin position="694"/>
        <end position="707"/>
    </location>
</feature>
<dbReference type="Pfam" id="PF00400">
    <property type="entry name" value="WD40"/>
    <property type="match status" value="1"/>
</dbReference>
<dbReference type="InterPro" id="IPR015943">
    <property type="entry name" value="WD40/YVTN_repeat-like_dom_sf"/>
</dbReference>